<dbReference type="GO" id="GO:0016020">
    <property type="term" value="C:membrane"/>
    <property type="evidence" value="ECO:0007669"/>
    <property type="project" value="UniProtKB-SubCell"/>
</dbReference>
<feature type="non-terminal residue" evidence="12">
    <location>
        <position position="1"/>
    </location>
</feature>
<evidence type="ECO:0000256" key="5">
    <source>
        <dbReference type="ARBA" id="ARBA00022989"/>
    </source>
</evidence>
<feature type="compositionally biased region" description="Low complexity" evidence="9">
    <location>
        <begin position="638"/>
        <end position="655"/>
    </location>
</feature>
<dbReference type="SUPFAM" id="SSF49265">
    <property type="entry name" value="Fibronectin type III"/>
    <property type="match status" value="1"/>
</dbReference>
<gene>
    <name evidence="12" type="ORF">CUNI_LOCUS7859</name>
</gene>
<dbReference type="InterPro" id="IPR056754">
    <property type="entry name" value="DSCAM/DSCAML_C"/>
</dbReference>
<evidence type="ECO:0000256" key="9">
    <source>
        <dbReference type="SAM" id="MobiDB-lite"/>
    </source>
</evidence>
<dbReference type="PANTHER" id="PTHR24099">
    <property type="entry name" value="E3 UBIQUITIN-PROTEIN LIGASE TRIM36-RELATED"/>
    <property type="match status" value="1"/>
</dbReference>
<organism evidence="12 13">
    <name type="scientific">Candidula unifasciata</name>
    <dbReference type="NCBI Taxonomy" id="100452"/>
    <lineage>
        <taxon>Eukaryota</taxon>
        <taxon>Metazoa</taxon>
        <taxon>Spiralia</taxon>
        <taxon>Lophotrochozoa</taxon>
        <taxon>Mollusca</taxon>
        <taxon>Gastropoda</taxon>
        <taxon>Heterobranchia</taxon>
        <taxon>Euthyneura</taxon>
        <taxon>Panpulmonata</taxon>
        <taxon>Eupulmonata</taxon>
        <taxon>Stylommatophora</taxon>
        <taxon>Helicina</taxon>
        <taxon>Helicoidea</taxon>
        <taxon>Geomitridae</taxon>
        <taxon>Candidula</taxon>
    </lineage>
</organism>
<evidence type="ECO:0000259" key="11">
    <source>
        <dbReference type="PROSITE" id="PS50853"/>
    </source>
</evidence>
<feature type="compositionally biased region" description="Polar residues" evidence="9">
    <location>
        <begin position="464"/>
        <end position="478"/>
    </location>
</feature>
<feature type="non-terminal residue" evidence="12">
    <location>
        <position position="748"/>
    </location>
</feature>
<feature type="compositionally biased region" description="Low complexity" evidence="9">
    <location>
        <begin position="539"/>
        <end position="551"/>
    </location>
</feature>
<name>A0A8S3Z550_9EUPU</name>
<dbReference type="AlphaFoldDB" id="A0A8S3Z550"/>
<dbReference type="CDD" id="cd00063">
    <property type="entry name" value="FN3"/>
    <property type="match status" value="2"/>
</dbReference>
<dbReference type="InterPro" id="IPR050617">
    <property type="entry name" value="E3_ligase_FN3/SPRY"/>
</dbReference>
<keyword evidence="7" id="KW-1015">Disulfide bond</keyword>
<comment type="subcellular location">
    <subcellularLocation>
        <location evidence="1">Membrane</location>
        <topology evidence="1">Single-pass membrane protein</topology>
    </subcellularLocation>
</comment>
<reference evidence="12" key="1">
    <citation type="submission" date="2021-04" db="EMBL/GenBank/DDBJ databases">
        <authorList>
            <consortium name="Molecular Ecology Group"/>
        </authorList>
    </citation>
    <scope>NUCLEOTIDE SEQUENCE</scope>
</reference>
<keyword evidence="8" id="KW-0393">Immunoglobulin domain</keyword>
<sequence>PPHPPHLYLVLTTTTTIQVNWLSGSNGGSTIIGFVLNYKKEHNGWHSLTLGPQNRTFIANNLMCGTQYKFNIHAFNKIGHSLESETVTARTNGSAPIGPPQSMLLAAVNATSVTLDLTSWQTSGCPISAFSVRYHVWGDETWQLVNNNILPNTTLLVVQDFSPATWYIMDVVAHSDAGSTSAQLKFATLTFAGSTIKPLKVLHHQEVEFYEKVYVMVPICGAVVFLFSALIATFLFCHRRKDRLRYKEHSANLRRDITAETSLMNDLDKRLNTELDSSSSSTLPEHISKQRNAHLLISIQSDDNLPGNSSAWLIDGSNKTTSDNGSFGRSEDEGNINPYATYNEVKQAIAPEVRTTIPLKGAAVPKSSSEEDDIAMQKVAARREMEDYQSKQSTQSTPSEPYVPFFHPKREKQPRYTKKQPPPPLPAPRRAQKDAVTKEGYDNHGVILSPRRYASADQIHALFSQPSRPHSGMKSGSESTDKGSQRHSLISSVTTVSSSRDELLEALENAKRNPPPPVLYESENDPHQDRGTEGDLDPDSSSQPTDSSVTTEPGIRMFTQSPPKPNEQRQASCEVPPYEQQQKRRRPQRMEVESDTKEVRPAAVRRPLPPRKVRPRHRGKQRGQVTGKRTLGTYMPRTQSGTSTTSTNSEEVTYTFGERAQTPRSNSPVESYPPYSTTATAGKGFVDFHSSEAGRSRRGGRRTPHARVRYDTSIQTPGTDDHRPLVTSLAHPALATSPEEEESISLLD</sequence>
<dbReference type="SMART" id="SM00060">
    <property type="entry name" value="FN3"/>
    <property type="match status" value="2"/>
</dbReference>
<evidence type="ECO:0000256" key="8">
    <source>
        <dbReference type="ARBA" id="ARBA00023319"/>
    </source>
</evidence>
<evidence type="ECO:0000256" key="10">
    <source>
        <dbReference type="SAM" id="Phobius"/>
    </source>
</evidence>
<feature type="compositionally biased region" description="Basic residues" evidence="9">
    <location>
        <begin position="696"/>
        <end position="707"/>
    </location>
</feature>
<dbReference type="OrthoDB" id="10001713at2759"/>
<evidence type="ECO:0000313" key="12">
    <source>
        <dbReference type="EMBL" id="CAG5122301.1"/>
    </source>
</evidence>
<feature type="domain" description="Fibronectin type-III" evidence="11">
    <location>
        <begin position="99"/>
        <end position="194"/>
    </location>
</feature>
<feature type="compositionally biased region" description="Basic residues" evidence="9">
    <location>
        <begin position="407"/>
        <end position="418"/>
    </location>
</feature>
<feature type="compositionally biased region" description="Basic and acidic residues" evidence="9">
    <location>
        <begin position="499"/>
        <end position="511"/>
    </location>
</feature>
<feature type="region of interest" description="Disordered" evidence="9">
    <location>
        <begin position="460"/>
        <end position="725"/>
    </location>
</feature>
<evidence type="ECO:0000256" key="3">
    <source>
        <dbReference type="ARBA" id="ARBA00022729"/>
    </source>
</evidence>
<evidence type="ECO:0000256" key="2">
    <source>
        <dbReference type="ARBA" id="ARBA00022692"/>
    </source>
</evidence>
<accession>A0A8S3Z550</accession>
<keyword evidence="3" id="KW-0732">Signal</keyword>
<dbReference type="Pfam" id="PF25059">
    <property type="entry name" value="FN3_DSCAM-DSCAML_C"/>
    <property type="match status" value="1"/>
</dbReference>
<dbReference type="PROSITE" id="PS50853">
    <property type="entry name" value="FN3"/>
    <property type="match status" value="2"/>
</dbReference>
<keyword evidence="6 10" id="KW-0472">Membrane</keyword>
<feature type="region of interest" description="Disordered" evidence="9">
    <location>
        <begin position="381"/>
        <end position="444"/>
    </location>
</feature>
<keyword evidence="5 10" id="KW-1133">Transmembrane helix</keyword>
<dbReference type="EMBL" id="CAJHNH020001256">
    <property type="protein sequence ID" value="CAG5122301.1"/>
    <property type="molecule type" value="Genomic_DNA"/>
</dbReference>
<evidence type="ECO:0000256" key="4">
    <source>
        <dbReference type="ARBA" id="ARBA00022889"/>
    </source>
</evidence>
<feature type="compositionally biased region" description="Basic residues" evidence="9">
    <location>
        <begin position="608"/>
        <end position="621"/>
    </location>
</feature>
<dbReference type="InterPro" id="IPR013783">
    <property type="entry name" value="Ig-like_fold"/>
</dbReference>
<dbReference type="InterPro" id="IPR036116">
    <property type="entry name" value="FN3_sf"/>
</dbReference>
<evidence type="ECO:0000256" key="7">
    <source>
        <dbReference type="ARBA" id="ARBA00023157"/>
    </source>
</evidence>
<comment type="caution">
    <text evidence="12">The sequence shown here is derived from an EMBL/GenBank/DDBJ whole genome shotgun (WGS) entry which is preliminary data.</text>
</comment>
<evidence type="ECO:0000256" key="1">
    <source>
        <dbReference type="ARBA" id="ARBA00004167"/>
    </source>
</evidence>
<keyword evidence="13" id="KW-1185">Reference proteome</keyword>
<feature type="compositionally biased region" description="Basic and acidic residues" evidence="9">
    <location>
        <begin position="524"/>
        <end position="533"/>
    </location>
</feature>
<protein>
    <recommendedName>
        <fullName evidence="11">Fibronectin type-III domain-containing protein</fullName>
    </recommendedName>
</protein>
<feature type="compositionally biased region" description="Basic and acidic residues" evidence="9">
    <location>
        <begin position="431"/>
        <end position="442"/>
    </location>
</feature>
<dbReference type="Proteomes" id="UP000678393">
    <property type="component" value="Unassembled WGS sequence"/>
</dbReference>
<feature type="compositionally biased region" description="Polar residues" evidence="9">
    <location>
        <begin position="316"/>
        <end position="327"/>
    </location>
</feature>
<dbReference type="InterPro" id="IPR003961">
    <property type="entry name" value="FN3_dom"/>
</dbReference>
<dbReference type="PANTHER" id="PTHR24099:SF11">
    <property type="entry name" value="FIBRONECTIN TYPE III DOMAIN-CONTAINING 3BA-RELATED"/>
    <property type="match status" value="1"/>
</dbReference>
<feature type="transmembrane region" description="Helical" evidence="10">
    <location>
        <begin position="213"/>
        <end position="237"/>
    </location>
</feature>
<dbReference type="Pfam" id="PF00041">
    <property type="entry name" value="fn3"/>
    <property type="match status" value="1"/>
</dbReference>
<feature type="compositionally biased region" description="Basic and acidic residues" evidence="9">
    <location>
        <begin position="588"/>
        <end position="600"/>
    </location>
</feature>
<keyword evidence="4" id="KW-0130">Cell adhesion</keyword>
<proteinExistence type="predicted"/>
<feature type="region of interest" description="Disordered" evidence="9">
    <location>
        <begin position="316"/>
        <end position="336"/>
    </location>
</feature>
<evidence type="ECO:0000313" key="13">
    <source>
        <dbReference type="Proteomes" id="UP000678393"/>
    </source>
</evidence>
<feature type="compositionally biased region" description="Polar residues" evidence="9">
    <location>
        <begin position="662"/>
        <end position="680"/>
    </location>
</feature>
<feature type="domain" description="Fibronectin type-III" evidence="11">
    <location>
        <begin position="1"/>
        <end position="94"/>
    </location>
</feature>
<dbReference type="Gene3D" id="2.60.40.10">
    <property type="entry name" value="Immunoglobulins"/>
    <property type="match status" value="2"/>
</dbReference>
<dbReference type="GO" id="GO:0007155">
    <property type="term" value="P:cell adhesion"/>
    <property type="evidence" value="ECO:0007669"/>
    <property type="project" value="UniProtKB-KW"/>
</dbReference>
<feature type="compositionally biased region" description="Polar residues" evidence="9">
    <location>
        <begin position="390"/>
        <end position="399"/>
    </location>
</feature>
<evidence type="ECO:0000256" key="6">
    <source>
        <dbReference type="ARBA" id="ARBA00023136"/>
    </source>
</evidence>
<keyword evidence="2 10" id="KW-0812">Transmembrane</keyword>